<evidence type="ECO:0000256" key="1">
    <source>
        <dbReference type="SAM" id="Phobius"/>
    </source>
</evidence>
<feature type="transmembrane region" description="Helical" evidence="1">
    <location>
        <begin position="101"/>
        <end position="120"/>
    </location>
</feature>
<dbReference type="OrthoDB" id="4772204at2"/>
<keyword evidence="3" id="KW-0378">Hydrolase</keyword>
<dbReference type="Pfam" id="PF02517">
    <property type="entry name" value="Rce1-like"/>
    <property type="match status" value="1"/>
</dbReference>
<feature type="transmembrane region" description="Helical" evidence="1">
    <location>
        <begin position="62"/>
        <end position="89"/>
    </location>
</feature>
<evidence type="ECO:0000313" key="4">
    <source>
        <dbReference type="Proteomes" id="UP000307380"/>
    </source>
</evidence>
<keyword evidence="3" id="KW-0482">Metalloprotease</keyword>
<reference evidence="3 4" key="1">
    <citation type="submission" date="2019-04" db="EMBL/GenBank/DDBJ databases">
        <authorList>
            <person name="Jiang L."/>
        </authorList>
    </citation>
    <scope>NUCLEOTIDE SEQUENCE [LARGE SCALE GENOMIC DNA]</scope>
    <source>
        <strain evidence="3 4">YIM 131861</strain>
    </source>
</reference>
<keyword evidence="1" id="KW-1133">Transmembrane helix</keyword>
<feature type="transmembrane region" description="Helical" evidence="1">
    <location>
        <begin position="190"/>
        <end position="209"/>
    </location>
</feature>
<dbReference type="Proteomes" id="UP000307380">
    <property type="component" value="Unassembled WGS sequence"/>
</dbReference>
<dbReference type="GO" id="GO:0006508">
    <property type="term" value="P:proteolysis"/>
    <property type="evidence" value="ECO:0007669"/>
    <property type="project" value="UniProtKB-KW"/>
</dbReference>
<dbReference type="EMBL" id="SSSN01000015">
    <property type="protein sequence ID" value="THG29181.1"/>
    <property type="molecule type" value="Genomic_DNA"/>
</dbReference>
<evidence type="ECO:0000259" key="2">
    <source>
        <dbReference type="Pfam" id="PF02517"/>
    </source>
</evidence>
<comment type="caution">
    <text evidence="3">The sequence shown here is derived from an EMBL/GenBank/DDBJ whole genome shotgun (WGS) entry which is preliminary data.</text>
</comment>
<keyword evidence="1" id="KW-0472">Membrane</keyword>
<dbReference type="GO" id="GO:0004175">
    <property type="term" value="F:endopeptidase activity"/>
    <property type="evidence" value="ECO:0007669"/>
    <property type="project" value="UniProtKB-ARBA"/>
</dbReference>
<accession>A0A4S4FGE8</accession>
<proteinExistence type="predicted"/>
<dbReference type="InterPro" id="IPR003675">
    <property type="entry name" value="Rce1/LyrA-like_dom"/>
</dbReference>
<keyword evidence="4" id="KW-1185">Reference proteome</keyword>
<dbReference type="GO" id="GO:0008237">
    <property type="term" value="F:metallopeptidase activity"/>
    <property type="evidence" value="ECO:0007669"/>
    <property type="project" value="UniProtKB-KW"/>
</dbReference>
<feature type="domain" description="CAAX prenyl protease 2/Lysostaphin resistance protein A-like" evidence="2">
    <location>
        <begin position="130"/>
        <end position="227"/>
    </location>
</feature>
<organism evidence="3 4">
    <name type="scientific">Orlajensenia flava</name>
    <dbReference type="NCBI Taxonomy" id="2565934"/>
    <lineage>
        <taxon>Bacteria</taxon>
        <taxon>Bacillati</taxon>
        <taxon>Actinomycetota</taxon>
        <taxon>Actinomycetes</taxon>
        <taxon>Micrococcales</taxon>
        <taxon>Microbacteriaceae</taxon>
        <taxon>Orlajensenia</taxon>
    </lineage>
</organism>
<protein>
    <submittedName>
        <fullName evidence="3">CPBP family intramembrane metalloprotease</fullName>
    </submittedName>
</protein>
<keyword evidence="1" id="KW-0812">Transmembrane</keyword>
<name>A0A4S4FGE8_9MICO</name>
<dbReference type="GO" id="GO:0080120">
    <property type="term" value="P:CAAX-box protein maturation"/>
    <property type="evidence" value="ECO:0007669"/>
    <property type="project" value="UniProtKB-ARBA"/>
</dbReference>
<keyword evidence="3" id="KW-0645">Protease</keyword>
<evidence type="ECO:0000313" key="3">
    <source>
        <dbReference type="EMBL" id="THG29181.1"/>
    </source>
</evidence>
<dbReference type="AlphaFoldDB" id="A0A4S4FGE8"/>
<feature type="transmembrane region" description="Helical" evidence="1">
    <location>
        <begin position="249"/>
        <end position="271"/>
    </location>
</feature>
<gene>
    <name evidence="3" type="ORF">E6C70_16015</name>
</gene>
<feature type="transmembrane region" description="Helical" evidence="1">
    <location>
        <begin position="126"/>
        <end position="145"/>
    </location>
</feature>
<sequence>MPVSDDSAAASGWKGFWNPGGWWKAVLITVVYAAMYQGIGWVNATLFSGVVDEKNLFGDPTSVLIGVALPILVAGGLTLLFVWSVGWLPTIFARQPIAGRPWMWIAVVLVLIPIVIRLVATNWSAYSMQVVLAVLLLGLCIGFAEELITRGIGVNLLRRGGYSERVVMLLSSLLFALLHSTNIITGQSPLLVLITVVYTFGFGAMMYLSMRVTGSLVWAMLLHAATDPTTILATGGIDSTGGAAGDAGLLTIASLFNYAYILLALIAIFLVKGRVGSSRVRRASDRSGGDRE</sequence>
<feature type="transmembrane region" description="Helical" evidence="1">
    <location>
        <begin position="21"/>
        <end position="42"/>
    </location>
</feature>
<feature type="transmembrane region" description="Helical" evidence="1">
    <location>
        <begin position="216"/>
        <end position="237"/>
    </location>
</feature>